<evidence type="ECO:0000256" key="1">
    <source>
        <dbReference type="ARBA" id="ARBA00004651"/>
    </source>
</evidence>
<reference evidence="7 8" key="1">
    <citation type="submission" date="2015-06" db="EMBL/GenBank/DDBJ databases">
        <title>Cloning and characterization of the uncialamcin biosynthetic gene cluster.</title>
        <authorList>
            <person name="Yan X."/>
            <person name="Huang T."/>
            <person name="Ge H."/>
            <person name="Shen B."/>
        </authorList>
    </citation>
    <scope>NUCLEOTIDE SEQUENCE [LARGE SCALE GENOMIC DNA]</scope>
    <source>
        <strain evidence="7 8">DCA2648</strain>
    </source>
</reference>
<dbReference type="PANTHER" id="PTHR47089">
    <property type="entry name" value="ABC TRANSPORTER, PERMEASE PROTEIN"/>
    <property type="match status" value="1"/>
</dbReference>
<dbReference type="RefSeq" id="WP_073784085.1">
    <property type="nucleotide sequence ID" value="NZ_LFBV01000001.1"/>
</dbReference>
<proteinExistence type="predicted"/>
<sequence>MNKLTSRIDKERVLLAVAAPALALVAAVVITALVLLATGKDPFAAFGDMLTYGSASDSQVYILNKATTYYLAGIAVAIGFRMNLFNIGVDGQYRLAAFVAALLGGALTAPGWLAIPLIILCAMAVGALWASIAGILKVTRGVSEVISTIMLNAIATAVIGYLIQPEQLGQLDKAGTLVSTKPLPEGSWFFAFDTGAAGEVWGFVLIAILVGVLYWFTLGRTRFGFDLRAVGQSESAAAASGVNVKRMIVTSMILSGAVAGLVGMPTLLNDSHQFANDFPLGIGFTGIAIALLGRNHPIGIALGALLWGFLERTTSHLELQGYDKEILGVIQGVIVLCVVIAYEVVRRYGLKRQQQRVGAELAAQAAARTEKQEVAG</sequence>
<keyword evidence="4 6" id="KW-1133">Transmembrane helix</keyword>
<dbReference type="GO" id="GO:0022857">
    <property type="term" value="F:transmembrane transporter activity"/>
    <property type="evidence" value="ECO:0007669"/>
    <property type="project" value="InterPro"/>
</dbReference>
<gene>
    <name evidence="7" type="ORF">AB852_05365</name>
</gene>
<dbReference type="GO" id="GO:0005886">
    <property type="term" value="C:plasma membrane"/>
    <property type="evidence" value="ECO:0007669"/>
    <property type="project" value="UniProtKB-SubCell"/>
</dbReference>
<comment type="subcellular location">
    <subcellularLocation>
        <location evidence="1">Cell membrane</location>
        <topology evidence="1">Multi-pass membrane protein</topology>
    </subcellularLocation>
</comment>
<feature type="transmembrane region" description="Helical" evidence="6">
    <location>
        <begin position="58"/>
        <end position="80"/>
    </location>
</feature>
<feature type="transmembrane region" description="Helical" evidence="6">
    <location>
        <begin position="200"/>
        <end position="218"/>
    </location>
</feature>
<feature type="transmembrane region" description="Helical" evidence="6">
    <location>
        <begin position="326"/>
        <end position="345"/>
    </location>
</feature>
<feature type="transmembrane region" description="Helical" evidence="6">
    <location>
        <begin position="145"/>
        <end position="163"/>
    </location>
</feature>
<keyword evidence="2" id="KW-1003">Cell membrane</keyword>
<dbReference type="Proteomes" id="UP000186455">
    <property type="component" value="Unassembled WGS sequence"/>
</dbReference>
<dbReference type="PANTHER" id="PTHR47089:SF1">
    <property type="entry name" value="GUANOSINE ABC TRANSPORTER PERMEASE PROTEIN NUPP"/>
    <property type="match status" value="1"/>
</dbReference>
<feature type="transmembrane region" description="Helical" evidence="6">
    <location>
        <begin position="115"/>
        <end position="136"/>
    </location>
</feature>
<evidence type="ECO:0000256" key="2">
    <source>
        <dbReference type="ARBA" id="ARBA00022475"/>
    </source>
</evidence>
<feature type="transmembrane region" description="Helical" evidence="6">
    <location>
        <begin position="248"/>
        <end position="268"/>
    </location>
</feature>
<name>A0A1Q4VE25_9ACTN</name>
<protein>
    <submittedName>
        <fullName evidence="7">Sugar ABC transporter permease</fullName>
    </submittedName>
</protein>
<keyword evidence="5 6" id="KW-0472">Membrane</keyword>
<evidence type="ECO:0000256" key="6">
    <source>
        <dbReference type="SAM" id="Phobius"/>
    </source>
</evidence>
<dbReference type="STRING" id="1048205.AB852_05365"/>
<keyword evidence="8" id="KW-1185">Reference proteome</keyword>
<evidence type="ECO:0000256" key="4">
    <source>
        <dbReference type="ARBA" id="ARBA00022989"/>
    </source>
</evidence>
<comment type="caution">
    <text evidence="7">The sequence shown here is derived from an EMBL/GenBank/DDBJ whole genome shotgun (WGS) entry which is preliminary data.</text>
</comment>
<dbReference type="Pfam" id="PF02653">
    <property type="entry name" value="BPD_transp_2"/>
    <property type="match status" value="1"/>
</dbReference>
<keyword evidence="3 6" id="KW-0812">Transmembrane</keyword>
<organism evidence="7 8">
    <name type="scientific">Streptomyces uncialis</name>
    <dbReference type="NCBI Taxonomy" id="1048205"/>
    <lineage>
        <taxon>Bacteria</taxon>
        <taxon>Bacillati</taxon>
        <taxon>Actinomycetota</taxon>
        <taxon>Actinomycetes</taxon>
        <taxon>Kitasatosporales</taxon>
        <taxon>Streptomycetaceae</taxon>
        <taxon>Streptomyces</taxon>
    </lineage>
</organism>
<evidence type="ECO:0000313" key="8">
    <source>
        <dbReference type="Proteomes" id="UP000186455"/>
    </source>
</evidence>
<dbReference type="InterPro" id="IPR001851">
    <property type="entry name" value="ABC_transp_permease"/>
</dbReference>
<feature type="transmembrane region" description="Helical" evidence="6">
    <location>
        <begin position="92"/>
        <end position="109"/>
    </location>
</feature>
<dbReference type="AlphaFoldDB" id="A0A1Q4VE25"/>
<evidence type="ECO:0000256" key="3">
    <source>
        <dbReference type="ARBA" id="ARBA00022692"/>
    </source>
</evidence>
<feature type="transmembrane region" description="Helical" evidence="6">
    <location>
        <begin position="12"/>
        <end position="38"/>
    </location>
</feature>
<dbReference type="EMBL" id="LFBV01000001">
    <property type="protein sequence ID" value="OKH96087.1"/>
    <property type="molecule type" value="Genomic_DNA"/>
</dbReference>
<evidence type="ECO:0000256" key="5">
    <source>
        <dbReference type="ARBA" id="ARBA00023136"/>
    </source>
</evidence>
<evidence type="ECO:0000313" key="7">
    <source>
        <dbReference type="EMBL" id="OKH96087.1"/>
    </source>
</evidence>
<dbReference type="CDD" id="cd06580">
    <property type="entry name" value="TM_PBP1_transp_TpRbsC_like"/>
    <property type="match status" value="1"/>
</dbReference>
<accession>A0A1Q4VE25</accession>